<proteinExistence type="predicted"/>
<sequence length="324" mass="36408">MRLFDQVDFYHAFSEASAINILSYNRFLYDGPDLIKCLWPHLRVEENGPDLTRSSGDFLKSIVDASKTRTDISKSHINPSKSHVSPLNPCKTYASKSGNTYVSKSDNTYVSKSGNTFVPSSHHWYNLLKSNTTSTNTTNSFIDSSASNTDSGSTADSLGSDNGKVNWPEIKTNFIDFIPPVFIRNSYLRARKKAEEEFIKSLKDTKLKGKMHSPSTGLAFGWKKKNIGVRKKYGFFYDKYVTTEGPSQCEEVIEEVIIDNVSTSESDIDEELINQMDLDTSRHSIDYRSSSHIPYTTSSKHLGTSMEQPNPFMELLQFLCCGGT</sequence>
<comment type="caution">
    <text evidence="1">The sequence shown here is derived from an EMBL/GenBank/DDBJ whole genome shotgun (WGS) entry which is preliminary data.</text>
</comment>
<dbReference type="Proteomes" id="UP001217089">
    <property type="component" value="Unassembled WGS sequence"/>
</dbReference>
<evidence type="ECO:0000313" key="1">
    <source>
        <dbReference type="EMBL" id="KAJ8320801.1"/>
    </source>
</evidence>
<gene>
    <name evidence="1" type="ORF">KUTeg_002388</name>
</gene>
<organism evidence="1 2">
    <name type="scientific">Tegillarca granosa</name>
    <name type="common">Malaysian cockle</name>
    <name type="synonym">Anadara granosa</name>
    <dbReference type="NCBI Taxonomy" id="220873"/>
    <lineage>
        <taxon>Eukaryota</taxon>
        <taxon>Metazoa</taxon>
        <taxon>Spiralia</taxon>
        <taxon>Lophotrochozoa</taxon>
        <taxon>Mollusca</taxon>
        <taxon>Bivalvia</taxon>
        <taxon>Autobranchia</taxon>
        <taxon>Pteriomorphia</taxon>
        <taxon>Arcoida</taxon>
        <taxon>Arcoidea</taxon>
        <taxon>Arcidae</taxon>
        <taxon>Tegillarca</taxon>
    </lineage>
</organism>
<reference evidence="1 2" key="1">
    <citation type="submission" date="2022-12" db="EMBL/GenBank/DDBJ databases">
        <title>Chromosome-level genome of Tegillarca granosa.</title>
        <authorList>
            <person name="Kim J."/>
        </authorList>
    </citation>
    <scope>NUCLEOTIDE SEQUENCE [LARGE SCALE GENOMIC DNA]</scope>
    <source>
        <strain evidence="1">Teg-2019</strain>
        <tissue evidence="1">Adductor muscle</tissue>
    </source>
</reference>
<name>A0ABQ9FXD6_TEGGR</name>
<keyword evidence="2" id="KW-1185">Reference proteome</keyword>
<protein>
    <submittedName>
        <fullName evidence="1">Uncharacterized protein</fullName>
    </submittedName>
</protein>
<evidence type="ECO:0000313" key="2">
    <source>
        <dbReference type="Proteomes" id="UP001217089"/>
    </source>
</evidence>
<accession>A0ABQ9FXD6</accession>
<dbReference type="EMBL" id="JARBDR010000141">
    <property type="protein sequence ID" value="KAJ8320801.1"/>
    <property type="molecule type" value="Genomic_DNA"/>
</dbReference>